<dbReference type="EMBL" id="JAPFFF010000031">
    <property type="protein sequence ID" value="KAK8844953.1"/>
    <property type="molecule type" value="Genomic_DNA"/>
</dbReference>
<reference evidence="3 4" key="1">
    <citation type="submission" date="2024-04" db="EMBL/GenBank/DDBJ databases">
        <title>Tritrichomonas musculus Genome.</title>
        <authorList>
            <person name="Alves-Ferreira E."/>
            <person name="Grigg M."/>
            <person name="Lorenzi H."/>
            <person name="Galac M."/>
        </authorList>
    </citation>
    <scope>NUCLEOTIDE SEQUENCE [LARGE SCALE GENOMIC DNA]</scope>
    <source>
        <strain evidence="3 4">EAF2021</strain>
    </source>
</reference>
<sequence length="347" mass="39666">MSELNNQSFSVEDISIHEEEEEEEEADDIDLPVDISKQIALPTLSFSAEEAIAILLLRWTAQFKDFTVLRTDDPEVYVECGIRINLGEEYNHEEKTYINSKNLKIDDYPSSMTVAGLIFYHYGEEAIINHLETMNLTCPEGDRPFLLKRLYTAIIEPLDLSLDNLSIYSDVRKLAQIMDPIDDHDPIVKQENFESLIDIIIEQFDQRISWAAKKLLPGRNTIRKAIEDRKKILPSGDIVVIPHYVPLTMNKDLIEKKSQKKHGIKYIAMPRAVGDGGVYALRWNSNFRKLKFNGFRDEHLTGMLQNFNGTGWIHPNGLVGAMDKLPNAVEYLKQILKDNKAGIASNF</sequence>
<feature type="compositionally biased region" description="Polar residues" evidence="2">
    <location>
        <begin position="1"/>
        <end position="10"/>
    </location>
</feature>
<comment type="caution">
    <text evidence="3">The sequence shown here is derived from an EMBL/GenBank/DDBJ whole genome shotgun (WGS) entry which is preliminary data.</text>
</comment>
<comment type="similarity">
    <text evidence="1">Belongs to the MYG1 family.</text>
</comment>
<feature type="compositionally biased region" description="Acidic residues" evidence="2">
    <location>
        <begin position="18"/>
        <end position="28"/>
    </location>
</feature>
<dbReference type="Proteomes" id="UP001470230">
    <property type="component" value="Unassembled WGS sequence"/>
</dbReference>
<name>A0ABR2HE44_9EUKA</name>
<evidence type="ECO:0000256" key="2">
    <source>
        <dbReference type="SAM" id="MobiDB-lite"/>
    </source>
</evidence>
<evidence type="ECO:0000256" key="1">
    <source>
        <dbReference type="ARBA" id="ARBA00010105"/>
    </source>
</evidence>
<dbReference type="Pfam" id="PF03690">
    <property type="entry name" value="MYG1_exonuc"/>
    <property type="match status" value="1"/>
</dbReference>
<dbReference type="InterPro" id="IPR003226">
    <property type="entry name" value="MYG1_exonuclease"/>
</dbReference>
<proteinExistence type="inferred from homology"/>
<evidence type="ECO:0000313" key="4">
    <source>
        <dbReference type="Proteomes" id="UP001470230"/>
    </source>
</evidence>
<evidence type="ECO:0000313" key="3">
    <source>
        <dbReference type="EMBL" id="KAK8844953.1"/>
    </source>
</evidence>
<dbReference type="PANTHER" id="PTHR11215">
    <property type="entry name" value="METAL DEPENDENT HYDROLASE - RELATED"/>
    <property type="match status" value="1"/>
</dbReference>
<feature type="region of interest" description="Disordered" evidence="2">
    <location>
        <begin position="1"/>
        <end position="28"/>
    </location>
</feature>
<keyword evidence="4" id="KW-1185">Reference proteome</keyword>
<accession>A0ABR2HE44</accession>
<gene>
    <name evidence="3" type="ORF">M9Y10_021126</name>
</gene>
<dbReference type="PANTHER" id="PTHR11215:SF1">
    <property type="entry name" value="MYG1 EXONUCLEASE"/>
    <property type="match status" value="1"/>
</dbReference>
<organism evidence="3 4">
    <name type="scientific">Tritrichomonas musculus</name>
    <dbReference type="NCBI Taxonomy" id="1915356"/>
    <lineage>
        <taxon>Eukaryota</taxon>
        <taxon>Metamonada</taxon>
        <taxon>Parabasalia</taxon>
        <taxon>Tritrichomonadida</taxon>
        <taxon>Tritrichomonadidae</taxon>
        <taxon>Tritrichomonas</taxon>
    </lineage>
</organism>
<protein>
    <submittedName>
        <fullName evidence="3">Uncharacterized protein</fullName>
    </submittedName>
</protein>